<dbReference type="Proteomes" id="UP000233551">
    <property type="component" value="Unassembled WGS sequence"/>
</dbReference>
<feature type="domain" description="Reverse transcriptase Ty1/copia-type" evidence="2">
    <location>
        <begin position="61"/>
        <end position="128"/>
    </location>
</feature>
<comment type="caution">
    <text evidence="3">The sequence shown here is derived from an EMBL/GenBank/DDBJ whole genome shotgun (WGS) entry which is preliminary data.</text>
</comment>
<proteinExistence type="predicted"/>
<dbReference type="EMBL" id="PGOL01000434">
    <property type="protein sequence ID" value="PKI70747.1"/>
    <property type="molecule type" value="Genomic_DNA"/>
</dbReference>
<dbReference type="InterPro" id="IPR013103">
    <property type="entry name" value="RVT_2"/>
</dbReference>
<keyword evidence="4" id="KW-1185">Reference proteome</keyword>
<dbReference type="AlphaFoldDB" id="A0A2I0KQJ7"/>
<feature type="compositionally biased region" description="Polar residues" evidence="1">
    <location>
        <begin position="12"/>
        <end position="23"/>
    </location>
</feature>
<name>A0A2I0KQJ7_PUNGR</name>
<gene>
    <name evidence="3" type="ORF">CRG98_008980</name>
</gene>
<evidence type="ECO:0000313" key="3">
    <source>
        <dbReference type="EMBL" id="PKI70747.1"/>
    </source>
</evidence>
<reference evidence="3 4" key="1">
    <citation type="submission" date="2017-11" db="EMBL/GenBank/DDBJ databases">
        <title>De-novo sequencing of pomegranate (Punica granatum L.) genome.</title>
        <authorList>
            <person name="Akparov Z."/>
            <person name="Amiraslanov A."/>
            <person name="Hajiyeva S."/>
            <person name="Abbasov M."/>
            <person name="Kaur K."/>
            <person name="Hamwieh A."/>
            <person name="Solovyev V."/>
            <person name="Salamov A."/>
            <person name="Braich B."/>
            <person name="Kosarev P."/>
            <person name="Mahmoud A."/>
            <person name="Hajiyev E."/>
            <person name="Babayeva S."/>
            <person name="Izzatullayeva V."/>
            <person name="Mammadov A."/>
            <person name="Mammadov A."/>
            <person name="Sharifova S."/>
            <person name="Ojaghi J."/>
            <person name="Eynullazada K."/>
            <person name="Bayramov B."/>
            <person name="Abdulazimova A."/>
            <person name="Shahmuradov I."/>
        </authorList>
    </citation>
    <scope>NUCLEOTIDE SEQUENCE [LARGE SCALE GENOMIC DNA]</scope>
    <source>
        <strain evidence="4">cv. AG2017</strain>
        <tissue evidence="3">Leaf</tissue>
    </source>
</reference>
<protein>
    <recommendedName>
        <fullName evidence="2">Reverse transcriptase Ty1/copia-type domain-containing protein</fullName>
    </recommendedName>
</protein>
<accession>A0A2I0KQJ7</accession>
<feature type="region of interest" description="Disordered" evidence="1">
    <location>
        <begin position="1"/>
        <end position="28"/>
    </location>
</feature>
<evidence type="ECO:0000259" key="2">
    <source>
        <dbReference type="Pfam" id="PF07727"/>
    </source>
</evidence>
<sequence>MGRQIVLDEESSVPQTDHATISMDTDKPVETPTQIENVTEPRRSSRVTRTPARYLNLHENVETYKARLVAKGYRKRHGVDYEETFSLVAMLKSTKIMLAIAAHYDYKVSRMDVMTAFLNGYIEEGIFID</sequence>
<evidence type="ECO:0000256" key="1">
    <source>
        <dbReference type="SAM" id="MobiDB-lite"/>
    </source>
</evidence>
<dbReference type="STRING" id="22663.A0A2I0KQJ7"/>
<organism evidence="3 4">
    <name type="scientific">Punica granatum</name>
    <name type="common">Pomegranate</name>
    <dbReference type="NCBI Taxonomy" id="22663"/>
    <lineage>
        <taxon>Eukaryota</taxon>
        <taxon>Viridiplantae</taxon>
        <taxon>Streptophyta</taxon>
        <taxon>Embryophyta</taxon>
        <taxon>Tracheophyta</taxon>
        <taxon>Spermatophyta</taxon>
        <taxon>Magnoliopsida</taxon>
        <taxon>eudicotyledons</taxon>
        <taxon>Gunneridae</taxon>
        <taxon>Pentapetalae</taxon>
        <taxon>rosids</taxon>
        <taxon>malvids</taxon>
        <taxon>Myrtales</taxon>
        <taxon>Lythraceae</taxon>
        <taxon>Punica</taxon>
    </lineage>
</organism>
<evidence type="ECO:0000313" key="4">
    <source>
        <dbReference type="Proteomes" id="UP000233551"/>
    </source>
</evidence>
<dbReference type="Pfam" id="PF07727">
    <property type="entry name" value="RVT_2"/>
    <property type="match status" value="1"/>
</dbReference>